<evidence type="ECO:0000256" key="7">
    <source>
        <dbReference type="ARBA" id="ARBA00023212"/>
    </source>
</evidence>
<dbReference type="EMBL" id="CAJNOQ010000756">
    <property type="protein sequence ID" value="CAF0835177.1"/>
    <property type="molecule type" value="Genomic_DNA"/>
</dbReference>
<keyword evidence="5 11" id="KW-0175">Coiled coil</keyword>
<dbReference type="AlphaFoldDB" id="A0A813V9Z0"/>
<proteinExistence type="inferred from homology"/>
<evidence type="ECO:0000256" key="10">
    <source>
        <dbReference type="RuleBase" id="RU367040"/>
    </source>
</evidence>
<keyword evidence="6 10" id="KW-0969">Cilium</keyword>
<evidence type="ECO:0000256" key="8">
    <source>
        <dbReference type="ARBA" id="ARBA00023273"/>
    </source>
</evidence>
<dbReference type="OrthoDB" id="10054259at2759"/>
<accession>A0A813V9Z0</accession>
<dbReference type="GO" id="GO:0005930">
    <property type="term" value="C:axoneme"/>
    <property type="evidence" value="ECO:0007669"/>
    <property type="project" value="UniProtKB-SubCell"/>
</dbReference>
<evidence type="ECO:0000256" key="6">
    <source>
        <dbReference type="ARBA" id="ARBA00023069"/>
    </source>
</evidence>
<dbReference type="Pfam" id="PF03148">
    <property type="entry name" value="Tektin"/>
    <property type="match status" value="1"/>
</dbReference>
<protein>
    <recommendedName>
        <fullName evidence="10">Tektin</fullName>
    </recommendedName>
</protein>
<dbReference type="InterPro" id="IPR048256">
    <property type="entry name" value="Tektin-like"/>
</dbReference>
<feature type="coiled-coil region" evidence="11">
    <location>
        <begin position="177"/>
        <end position="225"/>
    </location>
</feature>
<dbReference type="GO" id="GO:0060294">
    <property type="term" value="P:cilium movement involved in cell motility"/>
    <property type="evidence" value="ECO:0007669"/>
    <property type="project" value="UniProtKB-UniRule"/>
</dbReference>
<dbReference type="GO" id="GO:0005634">
    <property type="term" value="C:nucleus"/>
    <property type="evidence" value="ECO:0007669"/>
    <property type="project" value="TreeGrafter"/>
</dbReference>
<evidence type="ECO:0000256" key="11">
    <source>
        <dbReference type="SAM" id="Coils"/>
    </source>
</evidence>
<evidence type="ECO:0000256" key="4">
    <source>
        <dbReference type="ARBA" id="ARBA00022846"/>
    </source>
</evidence>
<reference evidence="12" key="1">
    <citation type="submission" date="2021-02" db="EMBL/GenBank/DDBJ databases">
        <authorList>
            <person name="Nowell W R."/>
        </authorList>
    </citation>
    <scope>NUCLEOTIDE SEQUENCE</scope>
</reference>
<evidence type="ECO:0000256" key="5">
    <source>
        <dbReference type="ARBA" id="ARBA00023054"/>
    </source>
</evidence>
<sequence>MSLTSLMRKARYLLDRDLKDKFTAQTIDEHAIDLTLTNPCLYLKEGVTKINPRSVSEPFWEEYSDVNIKNAETQRLNAVQLRNVVDGILKKIVNDLKQAVEQTSRSFDRRIFESKQAKQKLEDQVREVNLLIHQLEENIKTVEKAIRDKEQYLKLAHTRLDIRGQRPNVELVYDAPQKRLIEEIREIEYEIQRLQERLDEAHVRLKNLDRDKLILEKDIETKNNTIFVDEVECHQGLRKAISIVDW</sequence>
<keyword evidence="3" id="KW-0963">Cytoplasm</keyword>
<feature type="coiled-coil region" evidence="11">
    <location>
        <begin position="118"/>
        <end position="152"/>
    </location>
</feature>
<evidence type="ECO:0000313" key="13">
    <source>
        <dbReference type="EMBL" id="CAF3622345.1"/>
    </source>
</evidence>
<comment type="subcellular location">
    <subcellularLocation>
        <location evidence="10">Cytoplasm</location>
        <location evidence="10">Cytoskeleton</location>
        <location evidence="10">Cilium axoneme</location>
    </subcellularLocation>
    <subcellularLocation>
        <location evidence="1">Cytoplasm</location>
        <location evidence="1">Cytoskeleton</location>
        <location evidence="1">Flagellum axoneme</location>
    </subcellularLocation>
</comment>
<dbReference type="PANTHER" id="PTHR19960">
    <property type="entry name" value="TEKTIN"/>
    <property type="match status" value="1"/>
</dbReference>
<comment type="caution">
    <text evidence="12">The sequence shown here is derived from an EMBL/GenBank/DDBJ whole genome shotgun (WGS) entry which is preliminary data.</text>
</comment>
<dbReference type="GO" id="GO:0015630">
    <property type="term" value="C:microtubule cytoskeleton"/>
    <property type="evidence" value="ECO:0007669"/>
    <property type="project" value="UniProtKB-UniRule"/>
</dbReference>
<comment type="function">
    <text evidence="9">Microtubule inner protein (MIP) part of the dynein-decorated doublet microtubules (DMTs) in cilia and flagellar axoneme. Forms filamentous polymers in the walls of ciliary and flagellar microtubules.</text>
</comment>
<evidence type="ECO:0000256" key="1">
    <source>
        <dbReference type="ARBA" id="ARBA00004611"/>
    </source>
</evidence>
<dbReference type="Proteomes" id="UP000663829">
    <property type="component" value="Unassembled WGS sequence"/>
</dbReference>
<comment type="similarity">
    <text evidence="2 10">Belongs to the tektin family.</text>
</comment>
<evidence type="ECO:0000256" key="2">
    <source>
        <dbReference type="ARBA" id="ARBA00007209"/>
    </source>
</evidence>
<dbReference type="Proteomes" id="UP000681722">
    <property type="component" value="Unassembled WGS sequence"/>
</dbReference>
<keyword evidence="14" id="KW-1185">Reference proteome</keyword>
<evidence type="ECO:0000256" key="9">
    <source>
        <dbReference type="ARBA" id="ARBA00045224"/>
    </source>
</evidence>
<dbReference type="PRINTS" id="PR00511">
    <property type="entry name" value="TEKTIN"/>
</dbReference>
<dbReference type="EMBL" id="CAJOBC010000756">
    <property type="protein sequence ID" value="CAF3622345.1"/>
    <property type="molecule type" value="Genomic_DNA"/>
</dbReference>
<evidence type="ECO:0000256" key="3">
    <source>
        <dbReference type="ARBA" id="ARBA00022490"/>
    </source>
</evidence>
<keyword evidence="4 10" id="KW-0282">Flagellum</keyword>
<dbReference type="PANTHER" id="PTHR19960:SF25">
    <property type="entry name" value="TEKTIN-1"/>
    <property type="match status" value="1"/>
</dbReference>
<keyword evidence="8 10" id="KW-0966">Cell projection</keyword>
<evidence type="ECO:0000313" key="14">
    <source>
        <dbReference type="Proteomes" id="UP000663829"/>
    </source>
</evidence>
<dbReference type="InterPro" id="IPR000435">
    <property type="entry name" value="Tektins"/>
</dbReference>
<evidence type="ECO:0000313" key="12">
    <source>
        <dbReference type="EMBL" id="CAF0835177.1"/>
    </source>
</evidence>
<dbReference type="GO" id="GO:0060271">
    <property type="term" value="P:cilium assembly"/>
    <property type="evidence" value="ECO:0007669"/>
    <property type="project" value="UniProtKB-UniRule"/>
</dbReference>
<name>A0A813V9Z0_9BILA</name>
<keyword evidence="7" id="KW-0206">Cytoskeleton</keyword>
<gene>
    <name evidence="12" type="ORF">GPM918_LOCUS5265</name>
    <name evidence="13" type="ORF">SRO942_LOCUS5265</name>
</gene>
<organism evidence="12 14">
    <name type="scientific">Didymodactylos carnosus</name>
    <dbReference type="NCBI Taxonomy" id="1234261"/>
    <lineage>
        <taxon>Eukaryota</taxon>
        <taxon>Metazoa</taxon>
        <taxon>Spiralia</taxon>
        <taxon>Gnathifera</taxon>
        <taxon>Rotifera</taxon>
        <taxon>Eurotatoria</taxon>
        <taxon>Bdelloidea</taxon>
        <taxon>Philodinida</taxon>
        <taxon>Philodinidae</taxon>
        <taxon>Didymodactylos</taxon>
    </lineage>
</organism>